<protein>
    <submittedName>
        <fullName evidence="2">Uncharacterized protein</fullName>
    </submittedName>
</protein>
<feature type="compositionally biased region" description="Basic residues" evidence="1">
    <location>
        <begin position="128"/>
        <end position="137"/>
    </location>
</feature>
<proteinExistence type="predicted"/>
<feature type="compositionally biased region" description="Polar residues" evidence="1">
    <location>
        <begin position="149"/>
        <end position="163"/>
    </location>
</feature>
<accession>A0A0A9DWF8</accession>
<dbReference type="EMBL" id="GBRH01207885">
    <property type="protein sequence ID" value="JAD90010.1"/>
    <property type="molecule type" value="Transcribed_RNA"/>
</dbReference>
<organism evidence="2">
    <name type="scientific">Arundo donax</name>
    <name type="common">Giant reed</name>
    <name type="synonym">Donax arundinaceus</name>
    <dbReference type="NCBI Taxonomy" id="35708"/>
    <lineage>
        <taxon>Eukaryota</taxon>
        <taxon>Viridiplantae</taxon>
        <taxon>Streptophyta</taxon>
        <taxon>Embryophyta</taxon>
        <taxon>Tracheophyta</taxon>
        <taxon>Spermatophyta</taxon>
        <taxon>Magnoliopsida</taxon>
        <taxon>Liliopsida</taxon>
        <taxon>Poales</taxon>
        <taxon>Poaceae</taxon>
        <taxon>PACMAD clade</taxon>
        <taxon>Arundinoideae</taxon>
        <taxon>Arundineae</taxon>
        <taxon>Arundo</taxon>
    </lineage>
</organism>
<reference evidence="2" key="1">
    <citation type="submission" date="2014-09" db="EMBL/GenBank/DDBJ databases">
        <authorList>
            <person name="Magalhaes I.L.F."/>
            <person name="Oliveira U."/>
            <person name="Santos F.R."/>
            <person name="Vidigal T.H.D.A."/>
            <person name="Brescovit A.D."/>
            <person name="Santos A.J."/>
        </authorList>
    </citation>
    <scope>NUCLEOTIDE SEQUENCE</scope>
    <source>
        <tissue evidence="2">Shoot tissue taken approximately 20 cm above the soil surface</tissue>
    </source>
</reference>
<reference evidence="2" key="2">
    <citation type="journal article" date="2015" name="Data Brief">
        <title>Shoot transcriptome of the giant reed, Arundo donax.</title>
        <authorList>
            <person name="Barrero R.A."/>
            <person name="Guerrero F.D."/>
            <person name="Moolhuijzen P."/>
            <person name="Goolsby J.A."/>
            <person name="Tidwell J."/>
            <person name="Bellgard S.E."/>
            <person name="Bellgard M.I."/>
        </authorList>
    </citation>
    <scope>NUCLEOTIDE SEQUENCE</scope>
    <source>
        <tissue evidence="2">Shoot tissue taken approximately 20 cm above the soil surface</tissue>
    </source>
</reference>
<feature type="compositionally biased region" description="Polar residues" evidence="1">
    <location>
        <begin position="1"/>
        <end position="14"/>
    </location>
</feature>
<feature type="region of interest" description="Disordered" evidence="1">
    <location>
        <begin position="1"/>
        <end position="28"/>
    </location>
</feature>
<evidence type="ECO:0000256" key="1">
    <source>
        <dbReference type="SAM" id="MobiDB-lite"/>
    </source>
</evidence>
<feature type="region of interest" description="Disordered" evidence="1">
    <location>
        <begin position="110"/>
        <end position="163"/>
    </location>
</feature>
<name>A0A0A9DWF8_ARUDO</name>
<feature type="compositionally biased region" description="Basic residues" evidence="1">
    <location>
        <begin position="110"/>
        <end position="120"/>
    </location>
</feature>
<sequence length="163" mass="18344">MQEDSSGTSWSHSTDGFDGLSPLRQSSNDFGTSEILHLLLDPQNDPVPPFPLLEPLELQEDFLPKPDIKKEILRDLKPLESPQIDDIGNSEHYRKFGDEVVEKILELTKIRRSHHSKRGSGRGDVHLRKQIAKKKARGSGLPPRPPRTLVQNDVQPQENSTAT</sequence>
<dbReference type="AlphaFoldDB" id="A0A0A9DWF8"/>
<evidence type="ECO:0000313" key="2">
    <source>
        <dbReference type="EMBL" id="JAD90010.1"/>
    </source>
</evidence>